<comment type="caution">
    <text evidence="2">The sequence shown here is derived from an EMBL/GenBank/DDBJ whole genome shotgun (WGS) entry which is preliminary data.</text>
</comment>
<sequence>MKIKPKEREEALRRLRRIGIDNLIDASIKPRQPLDPSVRKKKVMLAQDDTPAIPPEEYDGTLLVGLDELVRAVNDHAQVKQLLLSKVQSRHDHKHHFQKNVREILASDVVNILRAQQPSHANVPAKKCTLKRPAKTAPSPRQLRPRKVARTLERLQFDDSEEEHANNQSRSEGSQEHIDAPDAHNILEEYYDGEADEEIADQPGAHDGGQEATVKQRVQGEAARVTVFYPSREMTDALDDDTSFSIRDVLSLANSADDVAPISVANTRINVKVLSVQPDAAAADAAYEKTEQLVRSLTHLDAFVPMAEVVMKVPTRKLPEVHLMAATSVASDNARQAMHQATSMDEVNDAEIKKATEAYADYERAEFEWRRNIMARLAQLQLNNAHATSGLVLSPKLKELFESVLL</sequence>
<organism evidence="2 3">
    <name type="scientific">Phyllosticta citrichinensis</name>
    <dbReference type="NCBI Taxonomy" id="1130410"/>
    <lineage>
        <taxon>Eukaryota</taxon>
        <taxon>Fungi</taxon>
        <taxon>Dikarya</taxon>
        <taxon>Ascomycota</taxon>
        <taxon>Pezizomycotina</taxon>
        <taxon>Dothideomycetes</taxon>
        <taxon>Dothideomycetes incertae sedis</taxon>
        <taxon>Botryosphaeriales</taxon>
        <taxon>Phyllostictaceae</taxon>
        <taxon>Phyllosticta</taxon>
    </lineage>
</organism>
<gene>
    <name evidence="2" type="ORF">IWX90DRAFT_488751</name>
</gene>
<name>A0ABR1XKJ3_9PEZI</name>
<dbReference type="EMBL" id="JBBWUH010000008">
    <property type="protein sequence ID" value="KAK8159264.1"/>
    <property type="molecule type" value="Genomic_DNA"/>
</dbReference>
<evidence type="ECO:0000313" key="2">
    <source>
        <dbReference type="EMBL" id="KAK8159264.1"/>
    </source>
</evidence>
<feature type="region of interest" description="Disordered" evidence="1">
    <location>
        <begin position="117"/>
        <end position="179"/>
    </location>
</feature>
<reference evidence="2 3" key="1">
    <citation type="journal article" date="2022" name="G3 (Bethesda)">
        <title>Enemy or ally: a genomic approach to elucidate the lifestyle of Phyllosticta citrichinaensis.</title>
        <authorList>
            <person name="Buijs V.A."/>
            <person name="Groenewald J.Z."/>
            <person name="Haridas S."/>
            <person name="LaButti K.M."/>
            <person name="Lipzen A."/>
            <person name="Martin F.M."/>
            <person name="Barry K."/>
            <person name="Grigoriev I.V."/>
            <person name="Crous P.W."/>
            <person name="Seidl M.F."/>
        </authorList>
    </citation>
    <scope>NUCLEOTIDE SEQUENCE [LARGE SCALE GENOMIC DNA]</scope>
    <source>
        <strain evidence="2 3">CBS 129764</strain>
    </source>
</reference>
<accession>A0ABR1XKJ3</accession>
<proteinExistence type="predicted"/>
<dbReference type="Proteomes" id="UP001456524">
    <property type="component" value="Unassembled WGS sequence"/>
</dbReference>
<evidence type="ECO:0000313" key="3">
    <source>
        <dbReference type="Proteomes" id="UP001456524"/>
    </source>
</evidence>
<evidence type="ECO:0000256" key="1">
    <source>
        <dbReference type="SAM" id="MobiDB-lite"/>
    </source>
</evidence>
<protein>
    <submittedName>
        <fullName evidence="2">Uncharacterized protein</fullName>
    </submittedName>
</protein>
<keyword evidence="3" id="KW-1185">Reference proteome</keyword>